<comment type="caution">
    <text evidence="9">The sequence shown here is derived from an EMBL/GenBank/DDBJ whole genome shotgun (WGS) entry which is preliminary data.</text>
</comment>
<dbReference type="Pfam" id="PF12257">
    <property type="entry name" value="IML1"/>
    <property type="match status" value="1"/>
</dbReference>
<dbReference type="InterPro" id="IPR027244">
    <property type="entry name" value="IML1"/>
</dbReference>
<dbReference type="Gene3D" id="1.10.10.10">
    <property type="entry name" value="Winged helix-like DNA-binding domain superfamily/Winged helix DNA-binding domain"/>
    <property type="match status" value="1"/>
</dbReference>
<proteinExistence type="inferred from homology"/>
<dbReference type="GO" id="GO:0010508">
    <property type="term" value="P:positive regulation of autophagy"/>
    <property type="evidence" value="ECO:0007669"/>
    <property type="project" value="EnsemblFungi"/>
</dbReference>
<evidence type="ECO:0000256" key="3">
    <source>
        <dbReference type="ARBA" id="ARBA00018529"/>
    </source>
</evidence>
<reference evidence="9 10" key="1">
    <citation type="submission" date="2016-04" db="EMBL/GenBank/DDBJ databases">
        <title>Evolutionary innovation and constraint leading to complex multicellularity in the Ascomycota.</title>
        <authorList>
            <person name="Cisse O."/>
            <person name="Nguyen A."/>
            <person name="Hewitt D.A."/>
            <person name="Jedd G."/>
            <person name="Stajich J.E."/>
        </authorList>
    </citation>
    <scope>NUCLEOTIDE SEQUENCE [LARGE SCALE GENOMIC DNA]</scope>
    <source>
        <strain evidence="9 10">DAH-3</strain>
    </source>
</reference>
<evidence type="ECO:0000256" key="6">
    <source>
        <dbReference type="ARBA" id="ARBA00023136"/>
    </source>
</evidence>
<dbReference type="Pfam" id="PF19418">
    <property type="entry name" value="DEPDC5_CTD"/>
    <property type="match status" value="1"/>
</dbReference>
<evidence type="ECO:0000256" key="4">
    <source>
        <dbReference type="ARBA" id="ARBA00021881"/>
    </source>
</evidence>
<evidence type="ECO:0000256" key="2">
    <source>
        <dbReference type="ARBA" id="ARBA00005643"/>
    </source>
</evidence>
<dbReference type="Pfam" id="PF24438">
    <property type="entry name" value="IML1_N_fung"/>
    <property type="match status" value="1"/>
</dbReference>
<evidence type="ECO:0000256" key="1">
    <source>
        <dbReference type="ARBA" id="ARBA00004148"/>
    </source>
</evidence>
<dbReference type="InterPro" id="IPR036388">
    <property type="entry name" value="WH-like_DNA-bd_sf"/>
</dbReference>
<dbReference type="OMA" id="SWMNATP"/>
<dbReference type="PROSITE" id="PS50186">
    <property type="entry name" value="DEP"/>
    <property type="match status" value="1"/>
</dbReference>
<dbReference type="SMART" id="SM00049">
    <property type="entry name" value="DEP"/>
    <property type="match status" value="1"/>
</dbReference>
<evidence type="ECO:0000256" key="7">
    <source>
        <dbReference type="SAM" id="MobiDB-lite"/>
    </source>
</evidence>
<dbReference type="GO" id="GO:1990130">
    <property type="term" value="C:GATOR1 complex"/>
    <property type="evidence" value="ECO:0007669"/>
    <property type="project" value="EnsemblFungi"/>
</dbReference>
<feature type="compositionally biased region" description="Low complexity" evidence="7">
    <location>
        <begin position="649"/>
        <end position="659"/>
    </location>
</feature>
<gene>
    <name evidence="9" type="ORF">NEOLI_000521</name>
</gene>
<feature type="region of interest" description="Disordered" evidence="7">
    <location>
        <begin position="631"/>
        <end position="662"/>
    </location>
</feature>
<feature type="domain" description="DEP" evidence="8">
    <location>
        <begin position="1101"/>
        <end position="1175"/>
    </location>
</feature>
<dbReference type="Proteomes" id="UP000186594">
    <property type="component" value="Unassembled WGS sequence"/>
</dbReference>
<keyword evidence="10" id="KW-1185">Reference proteome</keyword>
<dbReference type="GO" id="GO:0005096">
    <property type="term" value="F:GTPase activator activity"/>
    <property type="evidence" value="ECO:0007669"/>
    <property type="project" value="EnsemblFungi"/>
</dbReference>
<dbReference type="STRING" id="1198029.A0A1U7LRY2"/>
<evidence type="ECO:0000313" key="10">
    <source>
        <dbReference type="Proteomes" id="UP000186594"/>
    </source>
</evidence>
<keyword evidence="6" id="KW-0472">Membrane</keyword>
<comment type="subcellular location">
    <subcellularLocation>
        <location evidence="1">Vacuole membrane</location>
        <topology evidence="1">Peripheral membrane protein</topology>
    </subcellularLocation>
</comment>
<keyword evidence="5" id="KW-0926">Vacuole</keyword>
<dbReference type="InterPro" id="IPR036390">
    <property type="entry name" value="WH_DNA-bd_sf"/>
</dbReference>
<dbReference type="InterPro" id="IPR045838">
    <property type="entry name" value="DEPDC5_CTD"/>
</dbReference>
<dbReference type="GO" id="GO:0035556">
    <property type="term" value="P:intracellular signal transduction"/>
    <property type="evidence" value="ECO:0007669"/>
    <property type="project" value="InterPro"/>
</dbReference>
<name>A0A1U7LRY2_NEOID</name>
<dbReference type="OrthoDB" id="39497at2759"/>
<dbReference type="CDD" id="cd04449">
    <property type="entry name" value="DEP_DEPDC5-like"/>
    <property type="match status" value="1"/>
</dbReference>
<feature type="region of interest" description="Disordered" evidence="7">
    <location>
        <begin position="716"/>
        <end position="748"/>
    </location>
</feature>
<dbReference type="InterPro" id="IPR048255">
    <property type="entry name" value="IML1_N"/>
</dbReference>
<accession>A0A1U7LRY2</accession>
<dbReference type="SUPFAM" id="SSF46785">
    <property type="entry name" value="Winged helix' DNA-binding domain"/>
    <property type="match status" value="1"/>
</dbReference>
<evidence type="ECO:0000256" key="5">
    <source>
        <dbReference type="ARBA" id="ARBA00022554"/>
    </source>
</evidence>
<dbReference type="GO" id="GO:0000329">
    <property type="term" value="C:fungal-type vacuole membrane"/>
    <property type="evidence" value="ECO:0007669"/>
    <property type="project" value="EnsemblFungi"/>
</dbReference>
<sequence length="1455" mass="167465">MSSPSKLTLWVHDDKFSCEDVVVNLDLIPHIKEGAVLELIQQQTWIGQGDPARNGSFLFIAKPCDPELKKKQPNLQISVSKDIATKFEFHTRSSVLILPVRKELVEAQYVEVFIKDQYLSRADMWRLAASLEETCVWKGKKVEFIGHIRIQIKEIYIHGQRVREVTKGMEITRQAMSGYIAKTTKPIFRSESARLLLFIQMSREMWEFEEDGELYYNKAIDGFLTELFHRWKKMDARHLITIVLFTRVEYDYSPTALISPPPSQPENNGVHTPTFSGHQDFYKVIVDNICSDDWSETLHMLKREFLRFQQDVLVQKSYDGRDVIVGHMSYALRGNILETINLVTNQFSRDYIDRDLQRTGVNVLIVTPGTGQFEVDEGLLKTTTELLIGNGVGIDLVSLSKMPLHSVPLFKFQTNVAEDEVETPSAQQLSTSVTSSYSISAVMGNKRPWQYALPHWVDISFWQSKSDASERTLQKKRLKRRIFDPRCKMYELQMMGYMENELSSISIAYLSEDPWFDESNLEAFYDKYDGVVFRPVEQVRSAIKEKQRADKLKAEIEARQQEEKVNYEDSLAFGTSYHHSLTKRPTLEKLFRDHTSSNEPLLAASYNDYPIIVRARKMSNPREENIDYFSQKQSKRPEIGRRPSKIRLSTESSSSPETIPKTREPLLTRGFDIEAPKPQKAITRGPTVRPILISNPVSRIPAKYLGKYRLSGAIDRSEESKLGSPRSPRQLRRSLEFTSAPPRPTSSRSVLLPWQTLVNPCNPSKNSFTANSQFSRWQHVNPQPISVSSMKWKSMCSPAILPLSTDFFPTHDELRRDYQEYTYTVSIDPEETDLDQRALMNEMIAARLVQGYQIVHSSAIHTDLGTMHTSPSPAKLRRKTSVATIHEVDEAFGSPGSTIYLSMGTQIHQLVADPSGFNIKVVRYVRRENDLLVPLIQYNCLIWRTTVPGGYRRISETFKNIDIDTYNWNYVDHVIAGYEDANPDLCRLSQAQFMLIPNDVPPLNLRAHLPGDFSDEEIRVAGIFKLSQLFKKGQWLPPEQREQDKHGRKDANVLELRFTTLEPAAFASTLEADTDDTAQGFLTELLDRGVKLPVLAKEMQGPKGIRLQDRRWHLRLHENVFVGSEFVTWIVHNFSNILTREDAVQYGNELKRQGLFEHSQKRHEFRDGHYFYFINPEYVISKPGKSWFGGRKVTPNSNMNILTLDPRPFTPTRRPKIVLSRQMKYDLDPTHCSYRPEIITLHYDCVHNPSNVFHFRLEWLGVTARLIDAALQSWARTAERYGLRLVEAPLDQACSISSVNPFREPRVVQLAAAPPQPLQNQDSKFWLVKILKDNSFVLDSEAASEFPQNVDVVYSFGKPSYTYPQYVHQSGVAFVQITEKGYLWLTNRSYVSHSKGYSILTRCDPDMLKIEFANFCENSERLVEYYNKVQIEIREGKLKSDIRDPVESIYPKDAR</sequence>
<organism evidence="9 10">
    <name type="scientific">Neolecta irregularis (strain DAH-3)</name>
    <dbReference type="NCBI Taxonomy" id="1198029"/>
    <lineage>
        <taxon>Eukaryota</taxon>
        <taxon>Fungi</taxon>
        <taxon>Dikarya</taxon>
        <taxon>Ascomycota</taxon>
        <taxon>Taphrinomycotina</taxon>
        <taxon>Neolectales</taxon>
        <taxon>Neolectaceae</taxon>
        <taxon>Neolecta</taxon>
    </lineage>
</organism>
<dbReference type="InterPro" id="IPR000591">
    <property type="entry name" value="DEP_dom"/>
</dbReference>
<evidence type="ECO:0000259" key="8">
    <source>
        <dbReference type="PROSITE" id="PS50186"/>
    </source>
</evidence>
<dbReference type="Pfam" id="PF00610">
    <property type="entry name" value="DEP"/>
    <property type="match status" value="1"/>
</dbReference>
<dbReference type="GO" id="GO:1904262">
    <property type="term" value="P:negative regulation of TORC1 signaling"/>
    <property type="evidence" value="ECO:0007669"/>
    <property type="project" value="EnsemblFungi"/>
</dbReference>
<evidence type="ECO:0000313" key="9">
    <source>
        <dbReference type="EMBL" id="OLL25425.1"/>
    </source>
</evidence>
<protein>
    <recommendedName>
        <fullName evidence="3">Vacuolar membrane-associated protein IML1</fullName>
    </recommendedName>
    <alternativeName>
        <fullName evidence="4">Vacuolar membrane-associated protein iml1</fullName>
    </alternativeName>
</protein>
<comment type="similarity">
    <text evidence="2">Belongs to the IML1 family.</text>
</comment>
<dbReference type="PANTHER" id="PTHR13179">
    <property type="entry name" value="DEP DOMAIN CONTAINING PROTEIN 5"/>
    <property type="match status" value="1"/>
</dbReference>
<dbReference type="InterPro" id="IPR057068">
    <property type="entry name" value="IML1_N_fung"/>
</dbReference>
<dbReference type="EMBL" id="LXFE01000411">
    <property type="protein sequence ID" value="OLL25425.1"/>
    <property type="molecule type" value="Genomic_DNA"/>
</dbReference>
<dbReference type="PANTHER" id="PTHR13179:SF8">
    <property type="entry name" value="GATOR COMPLEX PROTEIN DEPDC5"/>
    <property type="match status" value="1"/>
</dbReference>